<feature type="chain" id="PRO_5042832528" evidence="1">
    <location>
        <begin position="24"/>
        <end position="363"/>
    </location>
</feature>
<organism evidence="2 3">
    <name type="scientific">Podospora fimiseda</name>
    <dbReference type="NCBI Taxonomy" id="252190"/>
    <lineage>
        <taxon>Eukaryota</taxon>
        <taxon>Fungi</taxon>
        <taxon>Dikarya</taxon>
        <taxon>Ascomycota</taxon>
        <taxon>Pezizomycotina</taxon>
        <taxon>Sordariomycetes</taxon>
        <taxon>Sordariomycetidae</taxon>
        <taxon>Sordariales</taxon>
        <taxon>Podosporaceae</taxon>
        <taxon>Podospora</taxon>
    </lineage>
</organism>
<keyword evidence="1" id="KW-0732">Signal</keyword>
<feature type="signal peptide" evidence="1">
    <location>
        <begin position="1"/>
        <end position="23"/>
    </location>
</feature>
<evidence type="ECO:0000313" key="2">
    <source>
        <dbReference type="EMBL" id="KAK4227373.1"/>
    </source>
</evidence>
<keyword evidence="3" id="KW-1185">Reference proteome</keyword>
<sequence length="363" mass="38586">MISAKQGSIFLLQAAGLFSGAAARCLRTCPTDDPLLGVLRAEGGAEDFCRTYLGLPVSTITAIVTPSIVPTITETAYVTESVTVIDATETVTITASSSAAPVIAKRDLSTVEYPDWLGTTYGTKYVSSACACLSVAPSVATITSTADAVTITGIEEYVTVTETTTSTVLATATAVVTLIPEPPKPITRVVKIEALRKDNGVSEGWLYDTNGVAITTEDRAATFRFTLSGGAKTGSAVRITADGISGALGFNKDSHPSNIVELENGYGTTRFVEPTPPGSVPQTTDAGKNKYASDIWIVDTEAKTIGWQWIATSGQTPNIDLYRNGGRIYPVGNYDQWSWATSNSIGQKYPVTFRYKLLEEFEN</sequence>
<dbReference type="Proteomes" id="UP001301958">
    <property type="component" value="Unassembled WGS sequence"/>
</dbReference>
<dbReference type="AlphaFoldDB" id="A0AAN7GYX8"/>
<comment type="caution">
    <text evidence="2">The sequence shown here is derived from an EMBL/GenBank/DDBJ whole genome shotgun (WGS) entry which is preliminary data.</text>
</comment>
<proteinExistence type="predicted"/>
<name>A0AAN7GYX8_9PEZI</name>
<gene>
    <name evidence="2" type="ORF">QBC38DRAFT_391217</name>
</gene>
<reference evidence="2" key="2">
    <citation type="submission" date="2023-05" db="EMBL/GenBank/DDBJ databases">
        <authorList>
            <consortium name="Lawrence Berkeley National Laboratory"/>
            <person name="Steindorff A."/>
            <person name="Hensen N."/>
            <person name="Bonometti L."/>
            <person name="Westerberg I."/>
            <person name="Brannstrom I.O."/>
            <person name="Guillou S."/>
            <person name="Cros-Aarteil S."/>
            <person name="Calhoun S."/>
            <person name="Haridas S."/>
            <person name="Kuo A."/>
            <person name="Mondo S."/>
            <person name="Pangilinan J."/>
            <person name="Riley R."/>
            <person name="Labutti K."/>
            <person name="Andreopoulos B."/>
            <person name="Lipzen A."/>
            <person name="Chen C."/>
            <person name="Yanf M."/>
            <person name="Daum C."/>
            <person name="Ng V."/>
            <person name="Clum A."/>
            <person name="Ohm R."/>
            <person name="Martin F."/>
            <person name="Silar P."/>
            <person name="Natvig D."/>
            <person name="Lalanne C."/>
            <person name="Gautier V."/>
            <person name="Ament-Velasquez S.L."/>
            <person name="Kruys A."/>
            <person name="Hutchinson M.I."/>
            <person name="Powell A.J."/>
            <person name="Barry K."/>
            <person name="Miller A.N."/>
            <person name="Grigoriev I.V."/>
            <person name="Debuchy R."/>
            <person name="Gladieux P."/>
            <person name="Thoren M.H."/>
            <person name="Johannesson H."/>
        </authorList>
    </citation>
    <scope>NUCLEOTIDE SEQUENCE</scope>
    <source>
        <strain evidence="2">CBS 990.96</strain>
    </source>
</reference>
<accession>A0AAN7GYX8</accession>
<protein>
    <submittedName>
        <fullName evidence="2">Uncharacterized protein</fullName>
    </submittedName>
</protein>
<dbReference type="EMBL" id="MU865332">
    <property type="protein sequence ID" value="KAK4227373.1"/>
    <property type="molecule type" value="Genomic_DNA"/>
</dbReference>
<evidence type="ECO:0000313" key="3">
    <source>
        <dbReference type="Proteomes" id="UP001301958"/>
    </source>
</evidence>
<evidence type="ECO:0000256" key="1">
    <source>
        <dbReference type="SAM" id="SignalP"/>
    </source>
</evidence>
<reference evidence="2" key="1">
    <citation type="journal article" date="2023" name="Mol. Phylogenet. Evol.">
        <title>Genome-scale phylogeny and comparative genomics of the fungal order Sordariales.</title>
        <authorList>
            <person name="Hensen N."/>
            <person name="Bonometti L."/>
            <person name="Westerberg I."/>
            <person name="Brannstrom I.O."/>
            <person name="Guillou S."/>
            <person name="Cros-Aarteil S."/>
            <person name="Calhoun S."/>
            <person name="Haridas S."/>
            <person name="Kuo A."/>
            <person name="Mondo S."/>
            <person name="Pangilinan J."/>
            <person name="Riley R."/>
            <person name="LaButti K."/>
            <person name="Andreopoulos B."/>
            <person name="Lipzen A."/>
            <person name="Chen C."/>
            <person name="Yan M."/>
            <person name="Daum C."/>
            <person name="Ng V."/>
            <person name="Clum A."/>
            <person name="Steindorff A."/>
            <person name="Ohm R.A."/>
            <person name="Martin F."/>
            <person name="Silar P."/>
            <person name="Natvig D.O."/>
            <person name="Lalanne C."/>
            <person name="Gautier V."/>
            <person name="Ament-Velasquez S.L."/>
            <person name="Kruys A."/>
            <person name="Hutchinson M.I."/>
            <person name="Powell A.J."/>
            <person name="Barry K."/>
            <person name="Miller A.N."/>
            <person name="Grigoriev I.V."/>
            <person name="Debuchy R."/>
            <person name="Gladieux P."/>
            <person name="Hiltunen Thoren M."/>
            <person name="Johannesson H."/>
        </authorList>
    </citation>
    <scope>NUCLEOTIDE SEQUENCE</scope>
    <source>
        <strain evidence="2">CBS 990.96</strain>
    </source>
</reference>